<keyword evidence="1" id="KW-0614">Plasmid</keyword>
<dbReference type="RefSeq" id="WP_086048425.1">
    <property type="nucleotide sequence ID" value="NZ_CP017893.1"/>
</dbReference>
<geneLocation type="plasmid" evidence="1">
    <name>pL289</name>
</geneLocation>
<sequence length="150" mass="17228">MTNTINKLDDESVLNNSDFTISNNNSIRILVNDKSIGLATTTYSYSLTPELKSHAAERIFLSLQLAKGLSNEHLLLRIQNNLAEIEVGKLVHFRFNDQVPSELYFNLNAIMRRIDDFKSEMLNVTPDEEQLKNRLIEMRELIDEMLGKEA</sequence>
<accession>A0A1W6U1H7</accession>
<reference evidence="1" key="1">
    <citation type="submission" date="2016-10" db="EMBL/GenBank/DDBJ databases">
        <title>The High Quality Genome of Vibrio alginolyticus K01M1.</title>
        <authorList>
            <person name="Wendling C."/>
            <person name="Chibani C.M."/>
            <person name="Hertel R."/>
            <person name="Sproer C."/>
            <person name="Bunk B."/>
            <person name="Overmann J."/>
            <person name="Roth O."/>
            <person name="Liesegang H."/>
        </authorList>
    </citation>
    <scope>NUCLEOTIDE SEQUENCE</scope>
    <source>
        <strain evidence="1">K05K4</strain>
        <plasmid evidence="1">pL289</plasmid>
    </source>
</reference>
<dbReference type="AlphaFoldDB" id="A0A1W6U1H7"/>
<protein>
    <submittedName>
        <fullName evidence="1">Uncharacterized protein</fullName>
    </submittedName>
</protein>
<organism evidence="1">
    <name type="scientific">Vibrio alginolyticus</name>
    <dbReference type="NCBI Taxonomy" id="663"/>
    <lineage>
        <taxon>Bacteria</taxon>
        <taxon>Pseudomonadati</taxon>
        <taxon>Pseudomonadota</taxon>
        <taxon>Gammaproteobacteria</taxon>
        <taxon>Vibrionales</taxon>
        <taxon>Vibrionaceae</taxon>
        <taxon>Vibrio</taxon>
    </lineage>
</organism>
<dbReference type="EMBL" id="CP017904">
    <property type="protein sequence ID" value="ARP21809.1"/>
    <property type="molecule type" value="Genomic_DNA"/>
</dbReference>
<proteinExistence type="predicted"/>
<gene>
    <name evidence="1" type="ORF">K05K4_51070</name>
</gene>
<name>A0A1W6U1H7_VIBAL</name>
<evidence type="ECO:0000313" key="1">
    <source>
        <dbReference type="EMBL" id="ARP21809.1"/>
    </source>
</evidence>